<evidence type="ECO:0000256" key="1">
    <source>
        <dbReference type="ARBA" id="ARBA00022676"/>
    </source>
</evidence>
<reference evidence="3 4" key="1">
    <citation type="submission" date="2020-05" db="EMBL/GenBank/DDBJ databases">
        <authorList>
            <person name="Petersen J."/>
            <person name="Sayavedra L."/>
        </authorList>
    </citation>
    <scope>NUCLEOTIDE SEQUENCE [LARGE SCALE GENOMIC DNA]</scope>
    <source>
        <strain evidence="3">B thermophilus SOXS</strain>
    </source>
</reference>
<gene>
    <name evidence="3" type="ORF">THERMOS_29</name>
</gene>
<evidence type="ECO:0000313" key="4">
    <source>
        <dbReference type="Proteomes" id="UP000643672"/>
    </source>
</evidence>
<comment type="caution">
    <text evidence="3">The sequence shown here is derived from an EMBL/GenBank/DDBJ whole genome shotgun (WGS) entry which is preliminary data.</text>
</comment>
<dbReference type="SUPFAM" id="SSF53756">
    <property type="entry name" value="UDP-Glycosyltransferase/glycogen phosphorylase"/>
    <property type="match status" value="1"/>
</dbReference>
<dbReference type="Proteomes" id="UP000643672">
    <property type="component" value="Unassembled WGS sequence"/>
</dbReference>
<keyword evidence="1" id="KW-0328">Glycosyltransferase</keyword>
<name>A0A8H9CGC1_9GAMM</name>
<dbReference type="PANTHER" id="PTHR30160">
    <property type="entry name" value="TETRAACYLDISACCHARIDE 4'-KINASE-RELATED"/>
    <property type="match status" value="1"/>
</dbReference>
<protein>
    <recommendedName>
        <fullName evidence="5">Glycosyltransferase family 9 protein</fullName>
    </recommendedName>
</protein>
<sequence length="359" mass="41521">MLGFYRTYTTPFKEKIPTFVEDFFRRIPLYKRFNKFIGHYLYTETVLRNSPRLSVINSQHKNILWVQWVDSYLGDSLMDLSSRILLKGKKIDLLTQENVANIYQNDEVFNKIFTNPNSLNFDYDLIIIGSYRQRELKILPKYILTIPHVSIYGYYNVNDFNRLYFSFFRTNQLLDYRYNQQQIEEIAKPLLPITKQDKTIVSNFDLPNNFIAIAIGAASVDRNFSQWEAVIDEIFAQHIANNIVLVGAKNATIEAKKIQQKYPNKITDMTGYCSFNQTAQIIKKSSLLVCADGGLLHASNAVKTPIVSLFYNIEPTVRLIKINPSCALLNKTNINNIKVSDIIELIGQHAINGFYKSKH</sequence>
<dbReference type="Pfam" id="PF01075">
    <property type="entry name" value="Glyco_transf_9"/>
    <property type="match status" value="1"/>
</dbReference>
<dbReference type="InterPro" id="IPR002201">
    <property type="entry name" value="Glyco_trans_9"/>
</dbReference>
<evidence type="ECO:0000256" key="2">
    <source>
        <dbReference type="ARBA" id="ARBA00022679"/>
    </source>
</evidence>
<dbReference type="AlphaFoldDB" id="A0A8H9CGC1"/>
<organism evidence="3 4">
    <name type="scientific">Bathymodiolus thermophilus thioautotrophic gill symbiont</name>
    <dbReference type="NCBI Taxonomy" id="2360"/>
    <lineage>
        <taxon>Bacteria</taxon>
        <taxon>Pseudomonadati</taxon>
        <taxon>Pseudomonadota</taxon>
        <taxon>Gammaproteobacteria</taxon>
        <taxon>sulfur-oxidizing symbionts</taxon>
    </lineage>
</organism>
<dbReference type="Gene3D" id="3.40.50.2000">
    <property type="entry name" value="Glycogen Phosphorylase B"/>
    <property type="match status" value="1"/>
</dbReference>
<dbReference type="GO" id="GO:0005829">
    <property type="term" value="C:cytosol"/>
    <property type="evidence" value="ECO:0007669"/>
    <property type="project" value="TreeGrafter"/>
</dbReference>
<accession>A0A8H9CGC1</accession>
<keyword evidence="2" id="KW-0808">Transferase</keyword>
<evidence type="ECO:0008006" key="5">
    <source>
        <dbReference type="Google" id="ProtNLM"/>
    </source>
</evidence>
<dbReference type="InterPro" id="IPR051199">
    <property type="entry name" value="LPS_LOS_Heptosyltrfase"/>
</dbReference>
<evidence type="ECO:0000313" key="3">
    <source>
        <dbReference type="EMBL" id="CAB5494000.1"/>
    </source>
</evidence>
<dbReference type="GO" id="GO:0009244">
    <property type="term" value="P:lipopolysaccharide core region biosynthetic process"/>
    <property type="evidence" value="ECO:0007669"/>
    <property type="project" value="TreeGrafter"/>
</dbReference>
<dbReference type="EMBL" id="CAESAQ020000003">
    <property type="protein sequence ID" value="CAB5494000.1"/>
    <property type="molecule type" value="Genomic_DNA"/>
</dbReference>
<keyword evidence="4" id="KW-1185">Reference proteome</keyword>
<proteinExistence type="predicted"/>
<dbReference type="GO" id="GO:0008713">
    <property type="term" value="F:ADP-heptose-lipopolysaccharide heptosyltransferase activity"/>
    <property type="evidence" value="ECO:0007669"/>
    <property type="project" value="TreeGrafter"/>
</dbReference>
<dbReference type="PANTHER" id="PTHR30160:SF7">
    <property type="entry name" value="ADP-HEPTOSE--LPS HEPTOSYLTRANSFERASE 2"/>
    <property type="match status" value="1"/>
</dbReference>